<evidence type="ECO:0000256" key="1">
    <source>
        <dbReference type="ARBA" id="ARBA00004202"/>
    </source>
</evidence>
<keyword evidence="6" id="KW-0067">ATP-binding</keyword>
<evidence type="ECO:0000313" key="11">
    <source>
        <dbReference type="EMBL" id="MFD1891397.1"/>
    </source>
</evidence>
<evidence type="ECO:0000256" key="4">
    <source>
        <dbReference type="ARBA" id="ARBA00022496"/>
    </source>
</evidence>
<keyword evidence="4" id="KW-0410">Iron transport</keyword>
<name>A0ABW4RYN1_9ACTN</name>
<keyword evidence="5" id="KW-0547">Nucleotide-binding</keyword>
<dbReference type="CDD" id="cd00267">
    <property type="entry name" value="ABC_ATPase"/>
    <property type="match status" value="1"/>
</dbReference>
<dbReference type="Pfam" id="PF00005">
    <property type="entry name" value="ABC_tran"/>
    <property type="match status" value="1"/>
</dbReference>
<keyword evidence="9" id="KW-0472">Membrane</keyword>
<dbReference type="PANTHER" id="PTHR42771">
    <property type="entry name" value="IRON(3+)-HYDROXAMATE IMPORT ATP-BINDING PROTEIN FHUC"/>
    <property type="match status" value="1"/>
</dbReference>
<dbReference type="InterPro" id="IPR003439">
    <property type="entry name" value="ABC_transporter-like_ATP-bd"/>
</dbReference>
<keyword evidence="3" id="KW-1003">Cell membrane</keyword>
<dbReference type="RefSeq" id="WP_343875767.1">
    <property type="nucleotide sequence ID" value="NZ_BAAAIX010000034.1"/>
</dbReference>
<reference evidence="12" key="1">
    <citation type="journal article" date="2019" name="Int. J. Syst. Evol. Microbiol.">
        <title>The Global Catalogue of Microorganisms (GCM) 10K type strain sequencing project: providing services to taxonomists for standard genome sequencing and annotation.</title>
        <authorList>
            <consortium name="The Broad Institute Genomics Platform"/>
            <consortium name="The Broad Institute Genome Sequencing Center for Infectious Disease"/>
            <person name="Wu L."/>
            <person name="Ma J."/>
        </authorList>
    </citation>
    <scope>NUCLEOTIDE SEQUENCE [LARGE SCALE GENOMIC DNA]</scope>
    <source>
        <strain evidence="12">CAIM 431</strain>
    </source>
</reference>
<dbReference type="Proteomes" id="UP001597326">
    <property type="component" value="Unassembled WGS sequence"/>
</dbReference>
<feature type="domain" description="AAA+ ATPase" evidence="10">
    <location>
        <begin position="40"/>
        <end position="212"/>
    </location>
</feature>
<evidence type="ECO:0000313" key="12">
    <source>
        <dbReference type="Proteomes" id="UP001597326"/>
    </source>
</evidence>
<comment type="subcellular location">
    <subcellularLocation>
        <location evidence="1">Cell membrane</location>
        <topology evidence="1">Peripheral membrane protein</topology>
    </subcellularLocation>
</comment>
<dbReference type="SMART" id="SM00382">
    <property type="entry name" value="AAA"/>
    <property type="match status" value="1"/>
</dbReference>
<evidence type="ECO:0000259" key="10">
    <source>
        <dbReference type="SMART" id="SM00382"/>
    </source>
</evidence>
<comment type="caution">
    <text evidence="11">The sequence shown here is derived from an EMBL/GenBank/DDBJ whole genome shotgun (WGS) entry which is preliminary data.</text>
</comment>
<dbReference type="EMBL" id="JBHUFZ010000033">
    <property type="protein sequence ID" value="MFD1891397.1"/>
    <property type="molecule type" value="Genomic_DNA"/>
</dbReference>
<evidence type="ECO:0000256" key="3">
    <source>
        <dbReference type="ARBA" id="ARBA00022475"/>
    </source>
</evidence>
<dbReference type="InterPro" id="IPR003959">
    <property type="entry name" value="ATPase_AAA_core"/>
</dbReference>
<dbReference type="InterPro" id="IPR027417">
    <property type="entry name" value="P-loop_NTPase"/>
</dbReference>
<evidence type="ECO:0000256" key="2">
    <source>
        <dbReference type="ARBA" id="ARBA00022448"/>
    </source>
</evidence>
<keyword evidence="12" id="KW-1185">Reference proteome</keyword>
<keyword evidence="8" id="KW-0406">Ion transport</keyword>
<organism evidence="11 12">
    <name type="scientific">Luteococcus peritonei</name>
    <dbReference type="NCBI Taxonomy" id="88874"/>
    <lineage>
        <taxon>Bacteria</taxon>
        <taxon>Bacillati</taxon>
        <taxon>Actinomycetota</taxon>
        <taxon>Actinomycetes</taxon>
        <taxon>Propionibacteriales</taxon>
        <taxon>Propionibacteriaceae</taxon>
        <taxon>Luteococcus</taxon>
    </lineage>
</organism>
<sequence length="239" mass="25947">MSLLKQLPIREVLAEDLPRPDEWPFTLAPVRQLLDEGLGLGELTVLVGANGAGKSTLVESIALAYGLSPEGGSVGARNSTRATESELWQHLRLVRGAGASKQGYFLRAETLHGLMTYLEDSPPLCGEGSFHMQSHGQAFADLLAQRSVRLYSRGGLLVLDEPEAGLSFASQIDLVHRLRDMVASGIQVLLATHSPVIAAIPGARILQVDAQGFAPVQWAELEQVELHRRFLHDPSRFLS</sequence>
<protein>
    <submittedName>
        <fullName evidence="11">AAA family ATPase</fullName>
    </submittedName>
</protein>
<evidence type="ECO:0000256" key="6">
    <source>
        <dbReference type="ARBA" id="ARBA00022840"/>
    </source>
</evidence>
<keyword evidence="2" id="KW-0813">Transport</keyword>
<gene>
    <name evidence="11" type="ORF">ACFSCS_14575</name>
</gene>
<dbReference type="Gene3D" id="3.40.50.300">
    <property type="entry name" value="P-loop containing nucleotide triphosphate hydrolases"/>
    <property type="match status" value="2"/>
</dbReference>
<keyword evidence="7" id="KW-0408">Iron</keyword>
<evidence type="ECO:0000256" key="5">
    <source>
        <dbReference type="ARBA" id="ARBA00022741"/>
    </source>
</evidence>
<dbReference type="Pfam" id="PF13304">
    <property type="entry name" value="AAA_21"/>
    <property type="match status" value="1"/>
</dbReference>
<evidence type="ECO:0000256" key="7">
    <source>
        <dbReference type="ARBA" id="ARBA00023004"/>
    </source>
</evidence>
<dbReference type="InterPro" id="IPR051535">
    <property type="entry name" value="Siderophore_ABC-ATPase"/>
</dbReference>
<evidence type="ECO:0000256" key="9">
    <source>
        <dbReference type="ARBA" id="ARBA00023136"/>
    </source>
</evidence>
<accession>A0ABW4RYN1</accession>
<proteinExistence type="predicted"/>
<dbReference type="PANTHER" id="PTHR42771:SF2">
    <property type="entry name" value="IRON(3+)-HYDROXAMATE IMPORT ATP-BINDING PROTEIN FHUC"/>
    <property type="match status" value="1"/>
</dbReference>
<evidence type="ECO:0000256" key="8">
    <source>
        <dbReference type="ARBA" id="ARBA00023065"/>
    </source>
</evidence>
<dbReference type="SUPFAM" id="SSF52540">
    <property type="entry name" value="P-loop containing nucleoside triphosphate hydrolases"/>
    <property type="match status" value="1"/>
</dbReference>
<dbReference type="InterPro" id="IPR003593">
    <property type="entry name" value="AAA+_ATPase"/>
</dbReference>